<dbReference type="SUPFAM" id="SSF53901">
    <property type="entry name" value="Thiolase-like"/>
    <property type="match status" value="1"/>
</dbReference>
<dbReference type="Pfam" id="PF00108">
    <property type="entry name" value="Thiolase_N"/>
    <property type="match status" value="1"/>
</dbReference>
<reference evidence="3 4" key="1">
    <citation type="submission" date="2020-12" db="EMBL/GenBank/DDBJ databases">
        <title>Complete genome sequence of Mycobacterium heckeshornense JCM 15655T, closely related to a pathogenic non-tuberculous mycobacterial species Mycobacterium xenopi.</title>
        <authorList>
            <person name="Yoshida M."/>
            <person name="Fukano H."/>
            <person name="Asakura T."/>
            <person name="Suzuki M."/>
            <person name="Hoshino Y."/>
        </authorList>
    </citation>
    <scope>NUCLEOTIDE SEQUENCE [LARGE SCALE GENOMIC DNA]</scope>
    <source>
        <strain evidence="3 4">JCM 15655</strain>
    </source>
</reference>
<dbReference type="AlphaFoldDB" id="A0A7R7JI56"/>
<feature type="region of interest" description="Disordered" evidence="1">
    <location>
        <begin position="74"/>
        <end position="100"/>
    </location>
</feature>
<protein>
    <recommendedName>
        <fullName evidence="2">Thiolase N-terminal domain-containing protein</fullName>
    </recommendedName>
</protein>
<sequence length="100" mass="10709">MGESMSRVPMGSARMGVDPFGPAHDRYAPGLVSQGISAELVAAKWKLTREQLDEYAARSHARAAAVAAAASSPTRSYRSPWGMGWPAPMRRSSRAPPLRG</sequence>
<gene>
    <name evidence="3" type="ORF">MHEC_27100</name>
</gene>
<keyword evidence="4" id="KW-1185">Reference proteome</keyword>
<accession>A0A7R7JI56</accession>
<evidence type="ECO:0000256" key="1">
    <source>
        <dbReference type="SAM" id="MobiDB-lite"/>
    </source>
</evidence>
<dbReference type="InterPro" id="IPR016039">
    <property type="entry name" value="Thiolase-like"/>
</dbReference>
<evidence type="ECO:0000313" key="3">
    <source>
        <dbReference type="EMBL" id="BCO36277.1"/>
    </source>
</evidence>
<organism evidence="3 4">
    <name type="scientific">Mycobacterium heckeshornense</name>
    <dbReference type="NCBI Taxonomy" id="110505"/>
    <lineage>
        <taxon>Bacteria</taxon>
        <taxon>Bacillati</taxon>
        <taxon>Actinomycetota</taxon>
        <taxon>Actinomycetes</taxon>
        <taxon>Mycobacteriales</taxon>
        <taxon>Mycobacteriaceae</taxon>
        <taxon>Mycobacterium</taxon>
    </lineage>
</organism>
<evidence type="ECO:0000313" key="4">
    <source>
        <dbReference type="Proteomes" id="UP000595446"/>
    </source>
</evidence>
<dbReference type="Proteomes" id="UP000595446">
    <property type="component" value="Chromosome"/>
</dbReference>
<feature type="compositionally biased region" description="Low complexity" evidence="1">
    <location>
        <begin position="86"/>
        <end position="100"/>
    </location>
</feature>
<proteinExistence type="predicted"/>
<dbReference type="EMBL" id="AP024237">
    <property type="protein sequence ID" value="BCO36277.1"/>
    <property type="molecule type" value="Genomic_DNA"/>
</dbReference>
<dbReference type="InterPro" id="IPR020616">
    <property type="entry name" value="Thiolase_N"/>
</dbReference>
<feature type="domain" description="Thiolase N-terminal" evidence="2">
    <location>
        <begin position="3"/>
        <end position="68"/>
    </location>
</feature>
<dbReference type="Gene3D" id="3.40.47.10">
    <property type="match status" value="1"/>
</dbReference>
<name>A0A7R7JI56_9MYCO</name>
<dbReference type="PANTHER" id="PTHR43365:SF1">
    <property type="entry name" value="ACETYL-COA C-ACYLTRANSFERASE"/>
    <property type="match status" value="1"/>
</dbReference>
<evidence type="ECO:0000259" key="2">
    <source>
        <dbReference type="Pfam" id="PF00108"/>
    </source>
</evidence>
<dbReference type="GO" id="GO:0016747">
    <property type="term" value="F:acyltransferase activity, transferring groups other than amino-acyl groups"/>
    <property type="evidence" value="ECO:0007669"/>
    <property type="project" value="InterPro"/>
</dbReference>
<dbReference type="PANTHER" id="PTHR43365">
    <property type="entry name" value="BLR7806 PROTEIN"/>
    <property type="match status" value="1"/>
</dbReference>